<evidence type="ECO:0000313" key="3">
    <source>
        <dbReference type="Proteomes" id="UP000176260"/>
    </source>
</evidence>
<name>A0A1G1XPN3_9BACT</name>
<dbReference type="CDD" id="cd06583">
    <property type="entry name" value="PGRP"/>
    <property type="match status" value="1"/>
</dbReference>
<sequence>MHAKNPDQFLANNSYHKNKWNFKSSLGFFLGYNYEISALGRIRQARVEGETTAACYQKSMNDGRCIHICLDGNFEIEKPTDDQVDSLRFLLMGLMCNFSIVRENIFFHKQFANTACPGKNLKLDFIRSLGGLARSTS</sequence>
<feature type="domain" description="N-acetylmuramoyl-L-alanine amidase" evidence="1">
    <location>
        <begin position="12"/>
        <end position="119"/>
    </location>
</feature>
<reference evidence="2 3" key="1">
    <citation type="journal article" date="2016" name="Nat. Commun.">
        <title>Thousands of microbial genomes shed light on interconnected biogeochemical processes in an aquifer system.</title>
        <authorList>
            <person name="Anantharaman K."/>
            <person name="Brown C.T."/>
            <person name="Hug L.A."/>
            <person name="Sharon I."/>
            <person name="Castelle C.J."/>
            <person name="Probst A.J."/>
            <person name="Thomas B.C."/>
            <person name="Singh A."/>
            <person name="Wilkins M.J."/>
            <person name="Karaoz U."/>
            <person name="Brodie E.L."/>
            <person name="Williams K.H."/>
            <person name="Hubbard S.S."/>
            <person name="Banfield J.F."/>
        </authorList>
    </citation>
    <scope>NUCLEOTIDE SEQUENCE [LARGE SCALE GENOMIC DNA]</scope>
</reference>
<dbReference type="Gene3D" id="3.40.80.10">
    <property type="entry name" value="Peptidoglycan recognition protein-like"/>
    <property type="match status" value="1"/>
</dbReference>
<evidence type="ECO:0000259" key="1">
    <source>
        <dbReference type="Pfam" id="PF01510"/>
    </source>
</evidence>
<dbReference type="SUPFAM" id="SSF55846">
    <property type="entry name" value="N-acetylmuramoyl-L-alanine amidase-like"/>
    <property type="match status" value="1"/>
</dbReference>
<dbReference type="GO" id="GO:0009253">
    <property type="term" value="P:peptidoglycan catabolic process"/>
    <property type="evidence" value="ECO:0007669"/>
    <property type="project" value="InterPro"/>
</dbReference>
<evidence type="ECO:0000313" key="2">
    <source>
        <dbReference type="EMBL" id="OGY41921.1"/>
    </source>
</evidence>
<proteinExistence type="predicted"/>
<dbReference type="GO" id="GO:0008745">
    <property type="term" value="F:N-acetylmuramoyl-L-alanine amidase activity"/>
    <property type="evidence" value="ECO:0007669"/>
    <property type="project" value="InterPro"/>
</dbReference>
<dbReference type="Proteomes" id="UP000176260">
    <property type="component" value="Unassembled WGS sequence"/>
</dbReference>
<dbReference type="InterPro" id="IPR036505">
    <property type="entry name" value="Amidase/PGRP_sf"/>
</dbReference>
<gene>
    <name evidence="2" type="ORF">A2Y67_03825</name>
</gene>
<organism evidence="2 3">
    <name type="scientific">Candidatus Buchananbacteria bacterium RBG_13_39_9</name>
    <dbReference type="NCBI Taxonomy" id="1797531"/>
    <lineage>
        <taxon>Bacteria</taxon>
        <taxon>Candidatus Buchananiibacteriota</taxon>
    </lineage>
</organism>
<dbReference type="Pfam" id="PF01510">
    <property type="entry name" value="Amidase_2"/>
    <property type="match status" value="1"/>
</dbReference>
<dbReference type="InterPro" id="IPR002502">
    <property type="entry name" value="Amidase_domain"/>
</dbReference>
<accession>A0A1G1XPN3</accession>
<protein>
    <recommendedName>
        <fullName evidence="1">N-acetylmuramoyl-L-alanine amidase domain-containing protein</fullName>
    </recommendedName>
</protein>
<comment type="caution">
    <text evidence="2">The sequence shown here is derived from an EMBL/GenBank/DDBJ whole genome shotgun (WGS) entry which is preliminary data.</text>
</comment>
<dbReference type="EMBL" id="MHIA01000021">
    <property type="protein sequence ID" value="OGY41921.1"/>
    <property type="molecule type" value="Genomic_DNA"/>
</dbReference>
<dbReference type="AlphaFoldDB" id="A0A1G1XPN3"/>